<sequence length="35" mass="4134">MLLVYLSFYVNSKKCLTNKNPKMNYSSNEKGYLQN</sequence>
<accession>A0A0A8ZK68</accession>
<organism evidence="1">
    <name type="scientific">Arundo donax</name>
    <name type="common">Giant reed</name>
    <name type="synonym">Donax arundinaceus</name>
    <dbReference type="NCBI Taxonomy" id="35708"/>
    <lineage>
        <taxon>Eukaryota</taxon>
        <taxon>Viridiplantae</taxon>
        <taxon>Streptophyta</taxon>
        <taxon>Embryophyta</taxon>
        <taxon>Tracheophyta</taxon>
        <taxon>Spermatophyta</taxon>
        <taxon>Magnoliopsida</taxon>
        <taxon>Liliopsida</taxon>
        <taxon>Poales</taxon>
        <taxon>Poaceae</taxon>
        <taxon>PACMAD clade</taxon>
        <taxon>Arundinoideae</taxon>
        <taxon>Arundineae</taxon>
        <taxon>Arundo</taxon>
    </lineage>
</organism>
<reference evidence="1" key="1">
    <citation type="submission" date="2014-09" db="EMBL/GenBank/DDBJ databases">
        <authorList>
            <person name="Magalhaes I.L.F."/>
            <person name="Oliveira U."/>
            <person name="Santos F.R."/>
            <person name="Vidigal T.H.D.A."/>
            <person name="Brescovit A.D."/>
            <person name="Santos A.J."/>
        </authorList>
    </citation>
    <scope>NUCLEOTIDE SEQUENCE</scope>
    <source>
        <tissue evidence="1">Shoot tissue taken approximately 20 cm above the soil surface</tissue>
    </source>
</reference>
<reference evidence="1" key="2">
    <citation type="journal article" date="2015" name="Data Brief">
        <title>Shoot transcriptome of the giant reed, Arundo donax.</title>
        <authorList>
            <person name="Barrero R.A."/>
            <person name="Guerrero F.D."/>
            <person name="Moolhuijzen P."/>
            <person name="Goolsby J.A."/>
            <person name="Tidwell J."/>
            <person name="Bellgard S.E."/>
            <person name="Bellgard M.I."/>
        </authorList>
    </citation>
    <scope>NUCLEOTIDE SEQUENCE</scope>
    <source>
        <tissue evidence="1">Shoot tissue taken approximately 20 cm above the soil surface</tissue>
    </source>
</reference>
<protein>
    <submittedName>
        <fullName evidence="1">Uncharacterized protein</fullName>
    </submittedName>
</protein>
<name>A0A0A8ZK68_ARUDO</name>
<dbReference type="AlphaFoldDB" id="A0A0A8ZK68"/>
<evidence type="ECO:0000313" key="1">
    <source>
        <dbReference type="EMBL" id="JAD35262.1"/>
    </source>
</evidence>
<proteinExistence type="predicted"/>
<dbReference type="EMBL" id="GBRH01262633">
    <property type="protein sequence ID" value="JAD35262.1"/>
    <property type="molecule type" value="Transcribed_RNA"/>
</dbReference>